<feature type="region of interest" description="Disordered" evidence="1">
    <location>
        <begin position="29"/>
        <end position="52"/>
    </location>
</feature>
<feature type="compositionally biased region" description="Low complexity" evidence="1">
    <location>
        <begin position="30"/>
        <end position="41"/>
    </location>
</feature>
<dbReference type="EMBL" id="JAWQEG010003781">
    <property type="protein sequence ID" value="KAK3864499.1"/>
    <property type="molecule type" value="Genomic_DNA"/>
</dbReference>
<dbReference type="AlphaFoldDB" id="A0AAE1F025"/>
<evidence type="ECO:0000313" key="2">
    <source>
        <dbReference type="EMBL" id="KAK3864499.1"/>
    </source>
</evidence>
<keyword evidence="3" id="KW-1185">Reference proteome</keyword>
<reference evidence="2" key="1">
    <citation type="submission" date="2023-10" db="EMBL/GenBank/DDBJ databases">
        <title>Genome assemblies of two species of porcelain crab, Petrolisthes cinctipes and Petrolisthes manimaculis (Anomura: Porcellanidae).</title>
        <authorList>
            <person name="Angst P."/>
        </authorList>
    </citation>
    <scope>NUCLEOTIDE SEQUENCE</scope>
    <source>
        <strain evidence="2">PB745_01</strain>
        <tissue evidence="2">Gill</tissue>
    </source>
</reference>
<protein>
    <submittedName>
        <fullName evidence="2">Uncharacterized protein</fullName>
    </submittedName>
</protein>
<accession>A0AAE1F025</accession>
<gene>
    <name evidence="2" type="ORF">Pcinc_029823</name>
</gene>
<organism evidence="2 3">
    <name type="scientific">Petrolisthes cinctipes</name>
    <name type="common">Flat porcelain crab</name>
    <dbReference type="NCBI Taxonomy" id="88211"/>
    <lineage>
        <taxon>Eukaryota</taxon>
        <taxon>Metazoa</taxon>
        <taxon>Ecdysozoa</taxon>
        <taxon>Arthropoda</taxon>
        <taxon>Crustacea</taxon>
        <taxon>Multicrustacea</taxon>
        <taxon>Malacostraca</taxon>
        <taxon>Eumalacostraca</taxon>
        <taxon>Eucarida</taxon>
        <taxon>Decapoda</taxon>
        <taxon>Pleocyemata</taxon>
        <taxon>Anomura</taxon>
        <taxon>Galatheoidea</taxon>
        <taxon>Porcellanidae</taxon>
        <taxon>Petrolisthes</taxon>
    </lineage>
</organism>
<comment type="caution">
    <text evidence="2">The sequence shown here is derived from an EMBL/GenBank/DDBJ whole genome shotgun (WGS) entry which is preliminary data.</text>
</comment>
<name>A0AAE1F025_PETCI</name>
<evidence type="ECO:0000256" key="1">
    <source>
        <dbReference type="SAM" id="MobiDB-lite"/>
    </source>
</evidence>
<proteinExistence type="predicted"/>
<sequence length="91" mass="10176">MTANTTNTSPLPTPPVLHLIQHHQSFTYKTANTTNTSPSNTHHSRQDVVTAHKPSENHITKVSYLHTFCNSVKKCNVKKVDSTPEVTRQVN</sequence>
<dbReference type="Proteomes" id="UP001286313">
    <property type="component" value="Unassembled WGS sequence"/>
</dbReference>
<evidence type="ECO:0000313" key="3">
    <source>
        <dbReference type="Proteomes" id="UP001286313"/>
    </source>
</evidence>